<dbReference type="SUPFAM" id="SSF69118">
    <property type="entry name" value="AhpD-like"/>
    <property type="match status" value="1"/>
</dbReference>
<dbReference type="InterPro" id="IPR004674">
    <property type="entry name" value="AhpD"/>
</dbReference>
<dbReference type="GO" id="GO:0015036">
    <property type="term" value="F:disulfide oxidoreductase activity"/>
    <property type="evidence" value="ECO:0007669"/>
    <property type="project" value="TreeGrafter"/>
</dbReference>
<comment type="similarity">
    <text evidence="6">Belongs to the AhpD family.</text>
</comment>
<reference evidence="8 9" key="1">
    <citation type="journal article" date="2014" name="Genome Announc.">
        <title>Draft Genome Sequence of the Haloacid-Degrading Burkholderia caribensis Strain MBA4.</title>
        <authorList>
            <person name="Pan Y."/>
            <person name="Kong K.F."/>
            <person name="Tsang J.S."/>
        </authorList>
    </citation>
    <scope>NUCLEOTIDE SEQUENCE [LARGE SCALE GENOMIC DNA]</scope>
    <source>
        <strain evidence="8 9">MBA4</strain>
    </source>
</reference>
<feature type="disulfide bond" description="Interchain (with AhpC); in linked form" evidence="6">
    <location>
        <position position="134"/>
    </location>
</feature>
<sequence length="174" mass="18459">MEFISAIKELIPDYAKDIRLNLDGTIARSSLQGTDAVGVALAAAFAAKSPKIVAAIREAGVLSPEEVNGALTAAALMGMNNVWYPYVEMTENADLKSQPAGLRMNAYASHGGVDKRRFEMYALAASIIGKCHFCVKSHFDTLVNEGMSSTQLRDVGRIAAVVNAAAQVIVAEGK</sequence>
<accession>A0A0P0RA72</accession>
<dbReference type="GO" id="GO:0006979">
    <property type="term" value="P:response to oxidative stress"/>
    <property type="evidence" value="ECO:0007669"/>
    <property type="project" value="InterPro"/>
</dbReference>
<dbReference type="InterPro" id="IPR004675">
    <property type="entry name" value="AhpD_core"/>
</dbReference>
<dbReference type="InterPro" id="IPR029032">
    <property type="entry name" value="AhpD-like"/>
</dbReference>
<keyword evidence="1 6" id="KW-0575">Peroxidase</keyword>
<gene>
    <name evidence="6" type="primary">ahpD</name>
    <name evidence="8" type="ORF">K788_0004414</name>
</gene>
<evidence type="ECO:0000256" key="6">
    <source>
        <dbReference type="HAMAP-Rule" id="MF_01676"/>
    </source>
</evidence>
<evidence type="ECO:0000256" key="3">
    <source>
        <dbReference type="ARBA" id="ARBA00023002"/>
    </source>
</evidence>
<feature type="disulfide bond" evidence="6">
    <location>
        <begin position="131"/>
        <end position="134"/>
    </location>
</feature>
<comment type="catalytic activity">
    <reaction evidence="6">
        <text>N(6)-[(R)-dihydrolipoyl]-L-lysyl-[lipoyl-carrier protein] + a hydroperoxide = N(6)-[(R)-lipoyl]-L-lysyl-[lipoyl-carrier protein] + an alcohol + H2O</text>
        <dbReference type="Rhea" id="RHEA:62636"/>
        <dbReference type="Rhea" id="RHEA-COMP:10502"/>
        <dbReference type="Rhea" id="RHEA-COMP:16355"/>
        <dbReference type="ChEBI" id="CHEBI:15377"/>
        <dbReference type="ChEBI" id="CHEBI:30879"/>
        <dbReference type="ChEBI" id="CHEBI:35924"/>
        <dbReference type="ChEBI" id="CHEBI:83099"/>
        <dbReference type="ChEBI" id="CHEBI:83100"/>
        <dbReference type="EC" id="1.11.1.28"/>
    </reaction>
</comment>
<dbReference type="Pfam" id="PF02627">
    <property type="entry name" value="CMD"/>
    <property type="match status" value="1"/>
</dbReference>
<keyword evidence="2 6" id="KW-0049">Antioxidant</keyword>
<dbReference type="PANTHER" id="PTHR33930">
    <property type="entry name" value="ALKYL HYDROPEROXIDE REDUCTASE AHPD"/>
    <property type="match status" value="1"/>
</dbReference>
<dbReference type="Proteomes" id="UP000019146">
    <property type="component" value="Chromosome 1"/>
</dbReference>
<protein>
    <recommendedName>
        <fullName evidence="6">Alkyl hydroperoxide reductase AhpD</fullName>
        <ecNumber evidence="6">1.11.1.28</ecNumber>
    </recommendedName>
    <alternativeName>
        <fullName evidence="6">Alkylhydroperoxidase AhpD</fullName>
    </alternativeName>
</protein>
<dbReference type="EMBL" id="CP012746">
    <property type="protein sequence ID" value="ALL65162.1"/>
    <property type="molecule type" value="Genomic_DNA"/>
</dbReference>
<evidence type="ECO:0000256" key="4">
    <source>
        <dbReference type="ARBA" id="ARBA00023157"/>
    </source>
</evidence>
<evidence type="ECO:0000256" key="2">
    <source>
        <dbReference type="ARBA" id="ARBA00022862"/>
    </source>
</evidence>
<dbReference type="EC" id="1.11.1.28" evidence="6"/>
<name>A0A0P0RA72_9BURK</name>
<dbReference type="RefSeq" id="WP_036005183.1">
    <property type="nucleotide sequence ID" value="NZ_CP012746.1"/>
</dbReference>
<organism evidence="8 9">
    <name type="scientific">Paraburkholderia caribensis MBA4</name>
    <dbReference type="NCBI Taxonomy" id="1323664"/>
    <lineage>
        <taxon>Bacteria</taxon>
        <taxon>Pseudomonadati</taxon>
        <taxon>Pseudomonadota</taxon>
        <taxon>Betaproteobacteria</taxon>
        <taxon>Burkholderiales</taxon>
        <taxon>Burkholderiaceae</taxon>
        <taxon>Paraburkholderia</taxon>
    </lineage>
</organism>
<keyword evidence="3 6" id="KW-0560">Oxidoreductase</keyword>
<dbReference type="Gene3D" id="1.20.1290.10">
    <property type="entry name" value="AhpD-like"/>
    <property type="match status" value="1"/>
</dbReference>
<keyword evidence="4 6" id="KW-1015">Disulfide bond</keyword>
<dbReference type="PANTHER" id="PTHR33930:SF7">
    <property type="entry name" value="ALKYL HYDROPEROXIDE REDUCTASE AHPD"/>
    <property type="match status" value="1"/>
</dbReference>
<feature type="active site" description="Proton donor" evidence="6">
    <location>
        <position position="131"/>
    </location>
</feature>
<keyword evidence="5 6" id="KW-0676">Redox-active center</keyword>
<dbReference type="KEGG" id="bcai:K788_0004414"/>
<proteinExistence type="inferred from homology"/>
<evidence type="ECO:0000256" key="5">
    <source>
        <dbReference type="ARBA" id="ARBA00023284"/>
    </source>
</evidence>
<dbReference type="NCBIfam" id="TIGR00778">
    <property type="entry name" value="ahpD_dom"/>
    <property type="match status" value="1"/>
</dbReference>
<feature type="active site" description="Cysteine sulfenic acid (-SOH) intermediate" evidence="6">
    <location>
        <position position="134"/>
    </location>
</feature>
<dbReference type="GO" id="GO:0045454">
    <property type="term" value="P:cell redox homeostasis"/>
    <property type="evidence" value="ECO:0007669"/>
    <property type="project" value="TreeGrafter"/>
</dbReference>
<dbReference type="GeneID" id="69969246"/>
<feature type="domain" description="Carboxymuconolactone decarboxylase-like" evidence="7">
    <location>
        <begin position="95"/>
        <end position="168"/>
    </location>
</feature>
<evidence type="ECO:0000313" key="9">
    <source>
        <dbReference type="Proteomes" id="UP000019146"/>
    </source>
</evidence>
<dbReference type="GO" id="GO:0032843">
    <property type="term" value="F:hydroperoxide reductase activity"/>
    <property type="evidence" value="ECO:0007669"/>
    <property type="project" value="InterPro"/>
</dbReference>
<dbReference type="AlphaFoldDB" id="A0A0P0RA72"/>
<dbReference type="GO" id="GO:0051920">
    <property type="term" value="F:peroxiredoxin activity"/>
    <property type="evidence" value="ECO:0007669"/>
    <property type="project" value="InterPro"/>
</dbReference>
<evidence type="ECO:0000256" key="1">
    <source>
        <dbReference type="ARBA" id="ARBA00022559"/>
    </source>
</evidence>
<dbReference type="HAMAP" id="MF_01676">
    <property type="entry name" value="AhpD"/>
    <property type="match status" value="1"/>
</dbReference>
<comment type="function">
    <text evidence="6">Antioxidant protein with alkyl hydroperoxidase activity. Required for the reduction of the AhpC active site cysteine residues and for the regeneration of the AhpC enzyme activity.</text>
</comment>
<evidence type="ECO:0000259" key="7">
    <source>
        <dbReference type="Pfam" id="PF02627"/>
    </source>
</evidence>
<evidence type="ECO:0000313" key="8">
    <source>
        <dbReference type="EMBL" id="ALL65162.1"/>
    </source>
</evidence>
<dbReference type="InterPro" id="IPR003779">
    <property type="entry name" value="CMD-like"/>
</dbReference>